<dbReference type="AlphaFoldDB" id="A0A143YLL4"/>
<dbReference type="PANTHER" id="PTHR43553:SF27">
    <property type="entry name" value="ENERGY-COUPLING FACTOR TRANSPORTER ATP-BINDING PROTEIN ECFA2"/>
    <property type="match status" value="1"/>
</dbReference>
<keyword evidence="6" id="KW-1278">Translocase</keyword>
<dbReference type="InterPro" id="IPR027417">
    <property type="entry name" value="P-loop_NTPase"/>
</dbReference>
<dbReference type="PROSITE" id="PS00211">
    <property type="entry name" value="ABC_TRANSPORTER_1"/>
    <property type="match status" value="1"/>
</dbReference>
<keyword evidence="2 8" id="KW-0813">Transport</keyword>
<reference evidence="10 11" key="1">
    <citation type="submission" date="2016-02" db="EMBL/GenBank/DDBJ databases">
        <authorList>
            <person name="Wen L."/>
            <person name="He K."/>
            <person name="Yang H."/>
        </authorList>
    </citation>
    <scope>NUCLEOTIDE SEQUENCE [LARGE SCALE GENOMIC DNA]</scope>
    <source>
        <strain evidence="10">Trichococcus palustris</strain>
    </source>
</reference>
<evidence type="ECO:0000256" key="4">
    <source>
        <dbReference type="ARBA" id="ARBA00022741"/>
    </source>
</evidence>
<dbReference type="Gene3D" id="3.40.50.300">
    <property type="entry name" value="P-loop containing nucleotide triphosphate hydrolases"/>
    <property type="match status" value="1"/>
</dbReference>
<evidence type="ECO:0000313" key="11">
    <source>
        <dbReference type="Proteomes" id="UP000242754"/>
    </source>
</evidence>
<keyword evidence="4 8" id="KW-0547">Nucleotide-binding</keyword>
<comment type="subcellular location">
    <subcellularLocation>
        <location evidence="1 8">Cell membrane</location>
        <topology evidence="1 8">Peripheral membrane protein</topology>
    </subcellularLocation>
</comment>
<organism evidence="10 11">
    <name type="scientific">Trichococcus palustris</name>
    <dbReference type="NCBI Taxonomy" id="140314"/>
    <lineage>
        <taxon>Bacteria</taxon>
        <taxon>Bacillati</taxon>
        <taxon>Bacillota</taxon>
        <taxon>Bacilli</taxon>
        <taxon>Lactobacillales</taxon>
        <taxon>Carnobacteriaceae</taxon>
        <taxon>Trichococcus</taxon>
    </lineage>
</organism>
<dbReference type="NCBIfam" id="NF010155">
    <property type="entry name" value="PRK13634.1"/>
    <property type="match status" value="1"/>
</dbReference>
<sequence>MAMDITFDKVGFSYSAGTPFENRALYDVNLNIPDGSYTALIGHTGSGKSTVTQHLNALLKPTEGTVTIGDRVITAKSNNKNLKALRKKVGIVFQFPESQLFEETIAKDIAFGPMNFGVSKEDAMAIVKRVLPLVGLDESFMERSPFDLSGGQMRRVAIAGVLAMEPEVLVLDEPTAGLDPAGRREIMNMFYQLHVDKGLTIVLVTHQMNDVATYANHVIIMEKGTVVKMGPPAEIFQDAEWLQQKQLGLPSALAFLDKLSKKTGIDFGEERPLRTEQLASVLIAKVNENKVPDQAVPGKAGELHA</sequence>
<keyword evidence="3 8" id="KW-1003">Cell membrane</keyword>
<dbReference type="EMBL" id="FJNE01000004">
    <property type="protein sequence ID" value="CZQ93532.1"/>
    <property type="molecule type" value="Genomic_DNA"/>
</dbReference>
<dbReference type="Pfam" id="PF00005">
    <property type="entry name" value="ABC_tran"/>
    <property type="match status" value="1"/>
</dbReference>
<evidence type="ECO:0000256" key="3">
    <source>
        <dbReference type="ARBA" id="ARBA00022475"/>
    </source>
</evidence>
<comment type="subunit">
    <text evidence="8">Forms a stable energy-coupling factor (ECF) transporter complex composed of 2 membrane-embedded substrate-binding proteins (S component), 2 ATP-binding proteins (A component) and 2 transmembrane proteins (T component).</text>
</comment>
<dbReference type="GO" id="GO:0005524">
    <property type="term" value="F:ATP binding"/>
    <property type="evidence" value="ECO:0007669"/>
    <property type="project" value="UniProtKB-UniRule"/>
</dbReference>
<keyword evidence="11" id="KW-1185">Reference proteome</keyword>
<comment type="similarity">
    <text evidence="8">Belongs to the ABC transporter superfamily. Energy-coupling factor EcfA family.</text>
</comment>
<evidence type="ECO:0000256" key="5">
    <source>
        <dbReference type="ARBA" id="ARBA00022840"/>
    </source>
</evidence>
<dbReference type="InterPro" id="IPR017871">
    <property type="entry name" value="ABC_transporter-like_CS"/>
</dbReference>
<evidence type="ECO:0000256" key="2">
    <source>
        <dbReference type="ARBA" id="ARBA00022448"/>
    </source>
</evidence>
<evidence type="ECO:0000313" key="10">
    <source>
        <dbReference type="EMBL" id="CZQ93532.1"/>
    </source>
</evidence>
<dbReference type="Proteomes" id="UP000242754">
    <property type="component" value="Unassembled WGS sequence"/>
</dbReference>
<dbReference type="GO" id="GO:0016887">
    <property type="term" value="F:ATP hydrolysis activity"/>
    <property type="evidence" value="ECO:0007669"/>
    <property type="project" value="InterPro"/>
</dbReference>
<dbReference type="GO" id="GO:0042626">
    <property type="term" value="F:ATPase-coupled transmembrane transporter activity"/>
    <property type="evidence" value="ECO:0007669"/>
    <property type="project" value="TreeGrafter"/>
</dbReference>
<protein>
    <recommendedName>
        <fullName evidence="8">Energy-coupling factor transporter ATP-binding protein EcfA2</fullName>
        <ecNumber evidence="8">7.-.-.-</ecNumber>
    </recommendedName>
</protein>
<dbReference type="PROSITE" id="PS50893">
    <property type="entry name" value="ABC_TRANSPORTER_2"/>
    <property type="match status" value="1"/>
</dbReference>
<proteinExistence type="inferred from homology"/>
<evidence type="ECO:0000256" key="1">
    <source>
        <dbReference type="ARBA" id="ARBA00004202"/>
    </source>
</evidence>
<evidence type="ECO:0000256" key="8">
    <source>
        <dbReference type="RuleBase" id="RU365104"/>
    </source>
</evidence>
<dbReference type="NCBIfam" id="TIGR04521">
    <property type="entry name" value="ECF_ATPase_2"/>
    <property type="match status" value="1"/>
</dbReference>
<dbReference type="GO" id="GO:0043190">
    <property type="term" value="C:ATP-binding cassette (ABC) transporter complex"/>
    <property type="evidence" value="ECO:0007669"/>
    <property type="project" value="TreeGrafter"/>
</dbReference>
<comment type="function">
    <text evidence="8">ATP-binding (A) component of a common energy-coupling factor (ECF) ABC-transporter complex.</text>
</comment>
<dbReference type="PANTHER" id="PTHR43553">
    <property type="entry name" value="HEAVY METAL TRANSPORTER"/>
    <property type="match status" value="1"/>
</dbReference>
<dbReference type="InterPro" id="IPR050095">
    <property type="entry name" value="ECF_ABC_transporter_ATP-bd"/>
</dbReference>
<accession>A0A143YLL4</accession>
<dbReference type="SMART" id="SM00382">
    <property type="entry name" value="AAA"/>
    <property type="match status" value="1"/>
</dbReference>
<dbReference type="InterPro" id="IPR003439">
    <property type="entry name" value="ABC_transporter-like_ATP-bd"/>
</dbReference>
<keyword evidence="5 8" id="KW-0067">ATP-binding</keyword>
<dbReference type="InterPro" id="IPR030946">
    <property type="entry name" value="EcfA2"/>
</dbReference>
<dbReference type="SUPFAM" id="SSF52540">
    <property type="entry name" value="P-loop containing nucleoside triphosphate hydrolases"/>
    <property type="match status" value="1"/>
</dbReference>
<dbReference type="InterPro" id="IPR003593">
    <property type="entry name" value="AAA+_ATPase"/>
</dbReference>
<name>A0A143YLL4_9LACT</name>
<evidence type="ECO:0000259" key="9">
    <source>
        <dbReference type="PROSITE" id="PS50893"/>
    </source>
</evidence>
<dbReference type="CDD" id="cd03225">
    <property type="entry name" value="ABC_cobalt_CbiO_domain1"/>
    <property type="match status" value="1"/>
</dbReference>
<keyword evidence="7 8" id="KW-0472">Membrane</keyword>
<evidence type="ECO:0000256" key="7">
    <source>
        <dbReference type="ARBA" id="ARBA00023136"/>
    </source>
</evidence>
<gene>
    <name evidence="10" type="ORF">Tpal_1646</name>
</gene>
<dbReference type="STRING" id="140314.SAMN04488076_10678"/>
<dbReference type="InterPro" id="IPR015856">
    <property type="entry name" value="ABC_transpr_CbiO/EcfA_su"/>
</dbReference>
<evidence type="ECO:0000256" key="6">
    <source>
        <dbReference type="ARBA" id="ARBA00022967"/>
    </source>
</evidence>
<feature type="domain" description="ABC transporter" evidence="9">
    <location>
        <begin position="5"/>
        <end position="248"/>
    </location>
</feature>
<dbReference type="EC" id="7.-.-.-" evidence="8"/>
<dbReference type="FunFam" id="3.40.50.300:FF:000224">
    <property type="entry name" value="Energy-coupling factor transporter ATP-binding protein EcfA"/>
    <property type="match status" value="1"/>
</dbReference>